<sequence length="946" mass="105482">MAIDSPPDWMPVFPTTGRRATHPSASAPAARAGSSTSSCSKDRESSDEEGSKGITNRCSPKAVHGVVSKFCEFKKQCVREMGFDGILDLPCISKVNLKLSSWLLSKLDSEESSLVLSESRRIYVHEKDVGIVFGIPCGDIDISSVDITARQIDSIMDLCGLSTPTSFKSLEHVMAKHIDLDSPVQEVHRFKVSFVIYVMGNLLAPSAKHDYATTDFWGALKDPDTIDRFNWCHYVHTLVLEAAQKVRNEVVIKGRVSALTGCHLFLDVSLYLMLVLYLDNIDLGGLSMNHNDVPRIKVFNQEILRQMAVSCASRGDQDFLCFISIRHRTLSAYMRSSYESDDPAIVNDAPTQMPPPQAPVLLPYTNELGELVMVPSENYPLREAKDFAAYMNAKYPFLVKHYVLDYFKQENARMMRDIAQLRQSVLRRNADFFDWFVQNVGLHNVMCMHKKPSTPSNQGSISSRRSDGSTKQVVGKQTPLAQTRTSSSNAAGRPAPTRIYGTGKRGGRDAPDQPVHKRPAHVVPLNTNMANSTLNDAPRDDMTESLPTPVMPHDKTIGPPMTEPKSDVNGVPSFDLGISFTLAPESYKTPLEQIIRTKSVQSPAEFPPLSPVADEHSANTAKLSPKSATIEHASTVVFEQLAMLDDASSQPDEAMYAEPVREPYERAVVEHHQPETYISFSAQGHPAPDTEMMDMFAIWLKNGNFGKRTSCWIVHPYPKKLLVSAADIHDNFTCANVFGDHLVDAIIRRFNQLDITLGEGVTTFRWRHFLESDFAMLTFGGQPAHEAMSIMHQFLHVDYSVPRCRMVIAPVFVDQIWCAYMFEIHTSNIHILDPAHSEARLAAHEFIAVKLISALGRCTEAFYDNWYLSPAEEWKTNYPKLTANAVPAVESGTCMLQMARHYNGTSLELDLDQESLDIMRKQLIFQALSMANNQADVSGALARIIC</sequence>
<feature type="compositionally biased region" description="Low complexity" evidence="1">
    <location>
        <begin position="22"/>
        <end position="38"/>
    </location>
</feature>
<dbReference type="Proteomes" id="UP001497457">
    <property type="component" value="Chromosome 1b"/>
</dbReference>
<evidence type="ECO:0000313" key="2">
    <source>
        <dbReference type="EMBL" id="CAL4888762.1"/>
    </source>
</evidence>
<dbReference type="EMBL" id="OZ075111">
    <property type="protein sequence ID" value="CAL4888762.1"/>
    <property type="molecule type" value="Genomic_DNA"/>
</dbReference>
<evidence type="ECO:0000313" key="3">
    <source>
        <dbReference type="Proteomes" id="UP001497457"/>
    </source>
</evidence>
<feature type="compositionally biased region" description="Basic and acidic residues" evidence="1">
    <location>
        <begin position="506"/>
        <end position="515"/>
    </location>
</feature>
<feature type="compositionally biased region" description="Polar residues" evidence="1">
    <location>
        <begin position="479"/>
        <end position="490"/>
    </location>
</feature>
<accession>A0ABC8VFG3</accession>
<feature type="region of interest" description="Disordered" evidence="1">
    <location>
        <begin position="451"/>
        <end position="515"/>
    </location>
</feature>
<name>A0ABC8VFG3_9POAL</name>
<reference evidence="3" key="1">
    <citation type="submission" date="2024-06" db="EMBL/GenBank/DDBJ databases">
        <authorList>
            <person name="Ryan C."/>
        </authorList>
    </citation>
    <scope>NUCLEOTIDE SEQUENCE [LARGE SCALE GENOMIC DNA]</scope>
</reference>
<keyword evidence="3" id="KW-1185">Reference proteome</keyword>
<feature type="compositionally biased region" description="Polar residues" evidence="1">
    <location>
        <begin position="453"/>
        <end position="463"/>
    </location>
</feature>
<protein>
    <submittedName>
        <fullName evidence="2">Uncharacterized protein</fullName>
    </submittedName>
</protein>
<gene>
    <name evidence="2" type="ORF">URODEC1_LOCUS2376</name>
</gene>
<feature type="region of interest" description="Disordered" evidence="1">
    <location>
        <begin position="1"/>
        <end position="55"/>
    </location>
</feature>
<reference evidence="2 3" key="2">
    <citation type="submission" date="2024-10" db="EMBL/GenBank/DDBJ databases">
        <authorList>
            <person name="Ryan C."/>
        </authorList>
    </citation>
    <scope>NUCLEOTIDE SEQUENCE [LARGE SCALE GENOMIC DNA]</scope>
</reference>
<dbReference type="PANTHER" id="PTHR34835:SF63">
    <property type="entry name" value="AMINOTRANSFERASE-LIKE PLANT MOBILE DOMAIN-CONTAINING PROTEIN"/>
    <property type="match status" value="1"/>
</dbReference>
<dbReference type="PANTHER" id="PTHR34835">
    <property type="entry name" value="OS07G0283600 PROTEIN-RELATED"/>
    <property type="match status" value="1"/>
</dbReference>
<feature type="region of interest" description="Disordered" evidence="1">
    <location>
        <begin position="602"/>
        <end position="626"/>
    </location>
</feature>
<organism evidence="2 3">
    <name type="scientific">Urochloa decumbens</name>
    <dbReference type="NCBI Taxonomy" id="240449"/>
    <lineage>
        <taxon>Eukaryota</taxon>
        <taxon>Viridiplantae</taxon>
        <taxon>Streptophyta</taxon>
        <taxon>Embryophyta</taxon>
        <taxon>Tracheophyta</taxon>
        <taxon>Spermatophyta</taxon>
        <taxon>Magnoliopsida</taxon>
        <taxon>Liliopsida</taxon>
        <taxon>Poales</taxon>
        <taxon>Poaceae</taxon>
        <taxon>PACMAD clade</taxon>
        <taxon>Panicoideae</taxon>
        <taxon>Panicodae</taxon>
        <taxon>Paniceae</taxon>
        <taxon>Melinidinae</taxon>
        <taxon>Urochloa</taxon>
    </lineage>
</organism>
<evidence type="ECO:0000256" key="1">
    <source>
        <dbReference type="SAM" id="MobiDB-lite"/>
    </source>
</evidence>
<dbReference type="AlphaFoldDB" id="A0ABC8VFG3"/>
<proteinExistence type="predicted"/>